<dbReference type="FunFam" id="3.20.20.70:FF:000037">
    <property type="entry name" value="Tryptophan synthase alpha chain"/>
    <property type="match status" value="1"/>
</dbReference>
<dbReference type="InterPro" id="IPR001926">
    <property type="entry name" value="TrpB-like_PALP"/>
</dbReference>
<evidence type="ECO:0000256" key="3">
    <source>
        <dbReference type="ARBA" id="ARBA00004733"/>
    </source>
</evidence>
<dbReference type="CDD" id="cd06446">
    <property type="entry name" value="Trp-synth_B"/>
    <property type="match status" value="1"/>
</dbReference>
<evidence type="ECO:0000256" key="1">
    <source>
        <dbReference type="ARBA" id="ARBA00001933"/>
    </source>
</evidence>
<dbReference type="GO" id="GO:0005737">
    <property type="term" value="C:cytoplasm"/>
    <property type="evidence" value="ECO:0007669"/>
    <property type="project" value="TreeGrafter"/>
</dbReference>
<dbReference type="InterPro" id="IPR023026">
    <property type="entry name" value="Trp_synth_beta/beta-like"/>
</dbReference>
<dbReference type="Pfam" id="PF00290">
    <property type="entry name" value="Trp_syntA"/>
    <property type="match status" value="1"/>
</dbReference>
<evidence type="ECO:0000256" key="10">
    <source>
        <dbReference type="ARBA" id="ARBA00049047"/>
    </source>
</evidence>
<dbReference type="NCBIfam" id="TIGR00262">
    <property type="entry name" value="trpA"/>
    <property type="match status" value="1"/>
</dbReference>
<keyword evidence="8" id="KW-0057">Aromatic amino acid biosynthesis</keyword>
<feature type="domain" description="Tryptophan synthase beta chain-like PALP" evidence="11">
    <location>
        <begin position="337"/>
        <end position="664"/>
    </location>
</feature>
<evidence type="ECO:0000256" key="4">
    <source>
        <dbReference type="ARBA" id="ARBA00012043"/>
    </source>
</evidence>
<dbReference type="HAMAP" id="MF_00133">
    <property type="entry name" value="Trp_synth_beta"/>
    <property type="match status" value="1"/>
</dbReference>
<evidence type="ECO:0000313" key="13">
    <source>
        <dbReference type="Proteomes" id="UP000002630"/>
    </source>
</evidence>
<reference evidence="12 13" key="1">
    <citation type="journal article" date="2010" name="Nature">
        <title>The Ectocarpus genome and the independent evolution of multicellularity in brown algae.</title>
        <authorList>
            <person name="Cock J.M."/>
            <person name="Sterck L."/>
            <person name="Rouze P."/>
            <person name="Scornet D."/>
            <person name="Allen A.E."/>
            <person name="Amoutzias G."/>
            <person name="Anthouard V."/>
            <person name="Artiguenave F."/>
            <person name="Aury J.M."/>
            <person name="Badger J.H."/>
            <person name="Beszteri B."/>
            <person name="Billiau K."/>
            <person name="Bonnet E."/>
            <person name="Bothwell J.H."/>
            <person name="Bowler C."/>
            <person name="Boyen C."/>
            <person name="Brownlee C."/>
            <person name="Carrano C.J."/>
            <person name="Charrier B."/>
            <person name="Cho G.Y."/>
            <person name="Coelho S.M."/>
            <person name="Collen J."/>
            <person name="Corre E."/>
            <person name="Da Silva C."/>
            <person name="Delage L."/>
            <person name="Delaroque N."/>
            <person name="Dittami S.M."/>
            <person name="Doulbeau S."/>
            <person name="Elias M."/>
            <person name="Farnham G."/>
            <person name="Gachon C.M."/>
            <person name="Gschloessl B."/>
            <person name="Heesch S."/>
            <person name="Jabbari K."/>
            <person name="Jubin C."/>
            <person name="Kawai H."/>
            <person name="Kimura K."/>
            <person name="Kloareg B."/>
            <person name="Kupper F.C."/>
            <person name="Lang D."/>
            <person name="Le Bail A."/>
            <person name="Leblanc C."/>
            <person name="Lerouge P."/>
            <person name="Lohr M."/>
            <person name="Lopez P.J."/>
            <person name="Martens C."/>
            <person name="Maumus F."/>
            <person name="Michel G."/>
            <person name="Miranda-Saavedra D."/>
            <person name="Morales J."/>
            <person name="Moreau H."/>
            <person name="Motomura T."/>
            <person name="Nagasato C."/>
            <person name="Napoli C.A."/>
            <person name="Nelson D.R."/>
            <person name="Nyvall-Collen P."/>
            <person name="Peters A.F."/>
            <person name="Pommier C."/>
            <person name="Potin P."/>
            <person name="Poulain J."/>
            <person name="Quesneville H."/>
            <person name="Read B."/>
            <person name="Rensing S.A."/>
            <person name="Ritter A."/>
            <person name="Rousvoal S."/>
            <person name="Samanta M."/>
            <person name="Samson G."/>
            <person name="Schroeder D.C."/>
            <person name="Segurens B."/>
            <person name="Strittmatter M."/>
            <person name="Tonon T."/>
            <person name="Tregear J.W."/>
            <person name="Valentin K."/>
            <person name="von Dassow P."/>
            <person name="Yamagishi T."/>
            <person name="Van de Peer Y."/>
            <person name="Wincker P."/>
        </authorList>
    </citation>
    <scope>NUCLEOTIDE SEQUENCE [LARGE SCALE GENOMIC DNA]</scope>
    <source>
        <strain evidence="13">Ec32 / CCAP1310/4</strain>
    </source>
</reference>
<dbReference type="InterPro" id="IPR006654">
    <property type="entry name" value="Trp_synth_beta"/>
</dbReference>
<name>D8LQU8_ECTSI</name>
<dbReference type="Proteomes" id="UP000002630">
    <property type="component" value="Linkage Group LG25"/>
</dbReference>
<evidence type="ECO:0000313" key="12">
    <source>
        <dbReference type="EMBL" id="CBN74975.1"/>
    </source>
</evidence>
<dbReference type="PANTHER" id="PTHR48077">
    <property type="entry name" value="TRYPTOPHAN SYNTHASE-RELATED"/>
    <property type="match status" value="1"/>
</dbReference>
<accession>D8LQU8</accession>
<dbReference type="SUPFAM" id="SSF51366">
    <property type="entry name" value="Ribulose-phoshate binding barrel"/>
    <property type="match status" value="1"/>
</dbReference>
<evidence type="ECO:0000256" key="6">
    <source>
        <dbReference type="ARBA" id="ARBA00022822"/>
    </source>
</evidence>
<sequence>MASDLEAAAVGEQGLGTLLPVPPFPVTRSVNPRLAEVFRRQDDETQEAAFIAYLTAGYPKKTDTVELLLALQEGGVDVVELGVPFSDPQADGPTIQATNQVALQNGITLTECLEIVRDARAKGLTIAVVLMGYLNPFLAYGLNKLVHDAHRNGVDGFLVVDLLPDDAHDFISKCQEYHLSFIPLVTPTTTDDRIPFIASTTDSFVYCVSVTGVTGARAHLPIGLEKFIRRVRRATGKPLSVGFGISSTEQVQAVAGIADGVVVGSAFMNAIDEASRMRIEGERKAVPPGGNIGAFGGCYIPETLVEAHRGLEEAYAAAKADPCFREELAWYRREYIGGPTPLHHAKSLSEEMGGGQIWLKREEMAHTGAQEINNAMAQALLAKRVGKTRVVAATGSGQHGVATATACALLGMECTVFMGAVDCQRQKLNLVKMKILGAQVVPVEQGDRKLKDAINEAMRHCVATVADTYFLVSSTVAPHPFPTMVKEFQSVVGEEALSQVVEQAGRLPDYVVAGVGEGSDAIGMFDAFLRDGNNAGHVRLVGVEAGGKGNFFQSATVLTKGSPGVLHGTRTYILQNEHGQISDTHSIAAGLDYPGVGPEHSRLKDSGRAEYVAVDDAHAIEALQLLARTEGIISALEPAHAVYHAMQLAKGLPPDKIVLVNLSGRGDKDMETVAAYLGEAI</sequence>
<dbReference type="InParanoid" id="D8LQU8"/>
<dbReference type="InterPro" id="IPR013785">
    <property type="entry name" value="Aldolase_TIM"/>
</dbReference>
<dbReference type="STRING" id="2880.D8LQU8"/>
<dbReference type="AlphaFoldDB" id="D8LQU8"/>
<keyword evidence="13" id="KW-1185">Reference proteome</keyword>
<dbReference type="Pfam" id="PF00291">
    <property type="entry name" value="PALP"/>
    <property type="match status" value="1"/>
</dbReference>
<dbReference type="EMBL" id="FN649750">
    <property type="protein sequence ID" value="CBN74975.1"/>
    <property type="molecule type" value="Genomic_DNA"/>
</dbReference>
<dbReference type="FunFam" id="3.40.50.1100:FF:000004">
    <property type="entry name" value="Tryptophan synthase beta chain"/>
    <property type="match status" value="1"/>
</dbReference>
<comment type="catalytic activity">
    <reaction evidence="10">
        <text>(1S,2R)-1-C-(indol-3-yl)glycerol 3-phosphate + L-serine = D-glyceraldehyde 3-phosphate + L-tryptophan + H2O</text>
        <dbReference type="Rhea" id="RHEA:10532"/>
        <dbReference type="ChEBI" id="CHEBI:15377"/>
        <dbReference type="ChEBI" id="CHEBI:33384"/>
        <dbReference type="ChEBI" id="CHEBI:57912"/>
        <dbReference type="ChEBI" id="CHEBI:58866"/>
        <dbReference type="ChEBI" id="CHEBI:59776"/>
        <dbReference type="EC" id="4.2.1.20"/>
    </reaction>
</comment>
<evidence type="ECO:0000256" key="7">
    <source>
        <dbReference type="ARBA" id="ARBA00022898"/>
    </source>
</evidence>
<keyword evidence="9 12" id="KW-0456">Lyase</keyword>
<dbReference type="InterPro" id="IPR036052">
    <property type="entry name" value="TrpB-like_PALP_sf"/>
</dbReference>
<keyword evidence="6" id="KW-0822">Tryptophan biosynthesis</keyword>
<dbReference type="CDD" id="cd04724">
    <property type="entry name" value="Tryptophan_synthase_alpha"/>
    <property type="match status" value="1"/>
</dbReference>
<gene>
    <name evidence="12" type="ORF">Esi_0060_0108</name>
</gene>
<evidence type="ECO:0000256" key="8">
    <source>
        <dbReference type="ARBA" id="ARBA00023141"/>
    </source>
</evidence>
<dbReference type="PANTHER" id="PTHR48077:SF3">
    <property type="entry name" value="TRYPTOPHAN SYNTHASE"/>
    <property type="match status" value="1"/>
</dbReference>
<evidence type="ECO:0000256" key="9">
    <source>
        <dbReference type="ARBA" id="ARBA00023239"/>
    </source>
</evidence>
<dbReference type="UniPathway" id="UPA00035">
    <property type="reaction ID" value="UER00044"/>
</dbReference>
<comment type="cofactor">
    <cofactor evidence="1">
        <name>pyridoxal 5'-phosphate</name>
        <dbReference type="ChEBI" id="CHEBI:597326"/>
    </cofactor>
</comment>
<comment type="function">
    <text evidence="2">The alpha subunit is responsible for the aldol cleavage of indoleglycerol phosphate to indole and glyceraldehyde 3-phosphate.</text>
</comment>
<dbReference type="SUPFAM" id="SSF53686">
    <property type="entry name" value="Tryptophan synthase beta subunit-like PLP-dependent enzymes"/>
    <property type="match status" value="1"/>
</dbReference>
<dbReference type="Gene3D" id="3.40.50.1100">
    <property type="match status" value="2"/>
</dbReference>
<dbReference type="GO" id="GO:0004834">
    <property type="term" value="F:tryptophan synthase activity"/>
    <property type="evidence" value="ECO:0007669"/>
    <property type="project" value="UniProtKB-EC"/>
</dbReference>
<comment type="pathway">
    <text evidence="3">Amino-acid biosynthesis; L-tryptophan biosynthesis; L-tryptophan from chorismate: step 5/5.</text>
</comment>
<dbReference type="InterPro" id="IPR011060">
    <property type="entry name" value="RibuloseP-bd_barrel"/>
</dbReference>
<dbReference type="Gene3D" id="3.20.20.70">
    <property type="entry name" value="Aldolase class I"/>
    <property type="match status" value="1"/>
</dbReference>
<evidence type="ECO:0000259" key="11">
    <source>
        <dbReference type="Pfam" id="PF00291"/>
    </source>
</evidence>
<keyword evidence="5" id="KW-0028">Amino-acid biosynthesis</keyword>
<organism evidence="12 13">
    <name type="scientific">Ectocarpus siliculosus</name>
    <name type="common">Brown alga</name>
    <name type="synonym">Conferva siliculosa</name>
    <dbReference type="NCBI Taxonomy" id="2880"/>
    <lineage>
        <taxon>Eukaryota</taxon>
        <taxon>Sar</taxon>
        <taxon>Stramenopiles</taxon>
        <taxon>Ochrophyta</taxon>
        <taxon>PX clade</taxon>
        <taxon>Phaeophyceae</taxon>
        <taxon>Ectocarpales</taxon>
        <taxon>Ectocarpaceae</taxon>
        <taxon>Ectocarpus</taxon>
    </lineage>
</organism>
<evidence type="ECO:0000256" key="2">
    <source>
        <dbReference type="ARBA" id="ARBA00003365"/>
    </source>
</evidence>
<dbReference type="EC" id="4.2.1.20" evidence="4"/>
<dbReference type="OrthoDB" id="10050244at2759"/>
<proteinExistence type="inferred from homology"/>
<dbReference type="NCBIfam" id="TIGR00263">
    <property type="entry name" value="trpB"/>
    <property type="match status" value="1"/>
</dbReference>
<dbReference type="EMBL" id="FN648819">
    <property type="protein sequence ID" value="CBN74975.1"/>
    <property type="molecule type" value="Genomic_DNA"/>
</dbReference>
<protein>
    <recommendedName>
        <fullName evidence="4">tryptophan synthase</fullName>
        <ecNumber evidence="4">4.2.1.20</ecNumber>
    </recommendedName>
</protein>
<dbReference type="eggNOG" id="KOG4175">
    <property type="taxonomic scope" value="Eukaryota"/>
</dbReference>
<dbReference type="eggNOG" id="KOG1395">
    <property type="taxonomic scope" value="Eukaryota"/>
</dbReference>
<dbReference type="InterPro" id="IPR002028">
    <property type="entry name" value="Trp_synthase_suA"/>
</dbReference>
<evidence type="ECO:0000256" key="5">
    <source>
        <dbReference type="ARBA" id="ARBA00022605"/>
    </source>
</evidence>
<keyword evidence="7" id="KW-0663">Pyridoxal phosphate</keyword>
<dbReference type="HAMAP" id="MF_00131">
    <property type="entry name" value="Trp_synth_alpha"/>
    <property type="match status" value="1"/>
</dbReference>